<protein>
    <submittedName>
        <fullName evidence="1">Uncharacterized protein</fullName>
    </submittedName>
</protein>
<dbReference type="AlphaFoldDB" id="A0AA36D8Z5"/>
<proteinExistence type="predicted"/>
<name>A0AA36D8Z5_9BILA</name>
<comment type="caution">
    <text evidence="1">The sequence shown here is derived from an EMBL/GenBank/DDBJ whole genome shotgun (WGS) entry which is preliminary data.</text>
</comment>
<sequence length="408" mass="46156">MHQGHIGLQDALSGRSHPSIMPGQAYTFEIVMTDTTQYDYIIERCVLNGQERFFDQYGCIHCTNTFVKVWETEGYGQPGSIKRTLVHLIAPTSVMNIECDKSCVRKPLLFAFVQELVHLNYYCPVGPPAPPPMAPIPPPQTAYPCQPVTYGRIPCGFTKDAYPFPGYIPPPPPPPIIPPPPLPPADPYGGGVIIDRERHCDRNYDDRSGYYDANTGTVSQGHYKKNRSRSPHIYSNGGAFETYSRDYNEGADTSTYINRESRVRRSSEGAAYVNRAYPQPRERSYDGTFHARATTIDGGYGNPAYNYRENNEVVGLEGGYDRITRVEREYEDEDDDYVVEKDIRTTTTTKIIEERRVLDEEDAGYSTELRDFGRSHATPIIRVNHSPSEENFREETVQRAVYAHSVPV</sequence>
<feature type="non-terminal residue" evidence="1">
    <location>
        <position position="1"/>
    </location>
</feature>
<evidence type="ECO:0000313" key="2">
    <source>
        <dbReference type="Proteomes" id="UP001177023"/>
    </source>
</evidence>
<accession>A0AA36D8Z5</accession>
<reference evidence="1" key="1">
    <citation type="submission" date="2023-06" db="EMBL/GenBank/DDBJ databases">
        <authorList>
            <person name="Delattre M."/>
        </authorList>
    </citation>
    <scope>NUCLEOTIDE SEQUENCE</scope>
    <source>
        <strain evidence="1">AF72</strain>
    </source>
</reference>
<dbReference type="Proteomes" id="UP001177023">
    <property type="component" value="Unassembled WGS sequence"/>
</dbReference>
<gene>
    <name evidence="1" type="ORF">MSPICULIGERA_LOCUS21406</name>
</gene>
<keyword evidence="2" id="KW-1185">Reference proteome</keyword>
<organism evidence="1 2">
    <name type="scientific">Mesorhabditis spiculigera</name>
    <dbReference type="NCBI Taxonomy" id="96644"/>
    <lineage>
        <taxon>Eukaryota</taxon>
        <taxon>Metazoa</taxon>
        <taxon>Ecdysozoa</taxon>
        <taxon>Nematoda</taxon>
        <taxon>Chromadorea</taxon>
        <taxon>Rhabditida</taxon>
        <taxon>Rhabditina</taxon>
        <taxon>Rhabditomorpha</taxon>
        <taxon>Rhabditoidea</taxon>
        <taxon>Rhabditidae</taxon>
        <taxon>Mesorhabditinae</taxon>
        <taxon>Mesorhabditis</taxon>
    </lineage>
</organism>
<evidence type="ECO:0000313" key="1">
    <source>
        <dbReference type="EMBL" id="CAJ0583319.1"/>
    </source>
</evidence>
<dbReference type="EMBL" id="CATQJA010002665">
    <property type="protein sequence ID" value="CAJ0583319.1"/>
    <property type="molecule type" value="Genomic_DNA"/>
</dbReference>